<dbReference type="PROSITE" id="PS00061">
    <property type="entry name" value="ADH_SHORT"/>
    <property type="match status" value="1"/>
</dbReference>
<dbReference type="Pfam" id="PF00106">
    <property type="entry name" value="adh_short"/>
    <property type="match status" value="1"/>
</dbReference>
<proteinExistence type="inferred from homology"/>
<dbReference type="InterPro" id="IPR020904">
    <property type="entry name" value="Sc_DH/Rdtase_CS"/>
</dbReference>
<evidence type="ECO:0000256" key="1">
    <source>
        <dbReference type="ARBA" id="ARBA00006484"/>
    </source>
</evidence>
<protein>
    <submittedName>
        <fullName evidence="5">3-(Cis-5,6-dihydroxycyclohexa-1, 3-dien-1-yl)propanoate dehydrogenase</fullName>
        <ecNumber evidence="5">1.3.1.87</ecNumber>
    </submittedName>
</protein>
<comment type="similarity">
    <text evidence="1 3">Belongs to the short-chain dehydrogenases/reductases (SDR) family.</text>
</comment>
<reference evidence="5 6" key="1">
    <citation type="journal article" date="2015" name="Int. J. Syst. Evol. Microbiol.">
        <title>Amycolatopsis rhabdoformis sp. nov., an actinomycete isolated from a tropical forest soil.</title>
        <authorList>
            <person name="Souza W.R."/>
            <person name="Silva R.E."/>
            <person name="Goodfellow M."/>
            <person name="Busarakam K."/>
            <person name="Figueiro F.S."/>
            <person name="Ferreira D."/>
            <person name="Rodrigues-Filho E."/>
            <person name="Moraes L.A.B."/>
            <person name="Zucchi T.D."/>
        </authorList>
    </citation>
    <scope>NUCLEOTIDE SEQUENCE [LARGE SCALE GENOMIC DNA]</scope>
    <source>
        <strain evidence="5 6">NCIMB 14900</strain>
    </source>
</reference>
<evidence type="ECO:0000256" key="2">
    <source>
        <dbReference type="ARBA" id="ARBA00023002"/>
    </source>
</evidence>
<dbReference type="PRINTS" id="PR00081">
    <property type="entry name" value="GDHRDH"/>
</dbReference>
<feature type="region of interest" description="Disordered" evidence="4">
    <location>
        <begin position="253"/>
        <end position="273"/>
    </location>
</feature>
<evidence type="ECO:0000313" key="6">
    <source>
        <dbReference type="Proteomes" id="UP001330812"/>
    </source>
</evidence>
<dbReference type="EMBL" id="CP142149">
    <property type="protein sequence ID" value="WSE34580.1"/>
    <property type="molecule type" value="Genomic_DNA"/>
</dbReference>
<gene>
    <name evidence="5" type="primary">hcaB</name>
    <name evidence="5" type="ORF">VSH64_21255</name>
</gene>
<dbReference type="GO" id="GO:0018498">
    <property type="term" value="F:2,3-dihydroxy-2,3-dihydro-phenylpropionate dehydrogenase activity"/>
    <property type="evidence" value="ECO:0007669"/>
    <property type="project" value="UniProtKB-EC"/>
</dbReference>
<evidence type="ECO:0000256" key="3">
    <source>
        <dbReference type="RuleBase" id="RU000363"/>
    </source>
</evidence>
<sequence length="273" mass="28009">MTSPWLQGVCAIVTGAASGLGRAISRRFVAEGACVVAFDRSESGLAELKNELGAAAETVVGDVTSTADNRAAVITALTTFGSLDVFVGNAGIWDFQRSLEETDANELATAFDELFAVNVKGYLLGARAAVGALRASGGSMIFTLSNASFYPAGGGSLYTASKHAGLGLVRQLAYELAPAVRVNAVAPGGMATGLSGPAAMGLRDESISASFPIDDIMRRHGALRRAATPEDYVGAYVLLASKQSLTATGSVIDLSSVGTPSRPEKTSPDNREG</sequence>
<dbReference type="EC" id="1.3.1.87" evidence="5"/>
<dbReference type="PANTHER" id="PTHR43669:SF3">
    <property type="entry name" value="ALCOHOL DEHYDROGENASE, PUTATIVE (AFU_ORTHOLOGUE AFUA_3G03445)-RELATED"/>
    <property type="match status" value="1"/>
</dbReference>
<dbReference type="Proteomes" id="UP001330812">
    <property type="component" value="Chromosome"/>
</dbReference>
<name>A0ABZ1IK84_9PSEU</name>
<organism evidence="5 6">
    <name type="scientific">Amycolatopsis rhabdoformis</name>
    <dbReference type="NCBI Taxonomy" id="1448059"/>
    <lineage>
        <taxon>Bacteria</taxon>
        <taxon>Bacillati</taxon>
        <taxon>Actinomycetota</taxon>
        <taxon>Actinomycetes</taxon>
        <taxon>Pseudonocardiales</taxon>
        <taxon>Pseudonocardiaceae</taxon>
        <taxon>Amycolatopsis</taxon>
    </lineage>
</organism>
<feature type="compositionally biased region" description="Basic and acidic residues" evidence="4">
    <location>
        <begin position="262"/>
        <end position="273"/>
    </location>
</feature>
<keyword evidence="2 5" id="KW-0560">Oxidoreductase</keyword>
<dbReference type="NCBIfam" id="NF004849">
    <property type="entry name" value="PRK06200.1"/>
    <property type="match status" value="1"/>
</dbReference>
<evidence type="ECO:0000313" key="5">
    <source>
        <dbReference type="EMBL" id="WSE34580.1"/>
    </source>
</evidence>
<dbReference type="SUPFAM" id="SSF51735">
    <property type="entry name" value="NAD(P)-binding Rossmann-fold domains"/>
    <property type="match status" value="1"/>
</dbReference>
<evidence type="ECO:0000256" key="4">
    <source>
        <dbReference type="SAM" id="MobiDB-lite"/>
    </source>
</evidence>
<dbReference type="RefSeq" id="WP_326837388.1">
    <property type="nucleotide sequence ID" value="NZ_CP142149.1"/>
</dbReference>
<dbReference type="Gene3D" id="3.40.50.720">
    <property type="entry name" value="NAD(P)-binding Rossmann-like Domain"/>
    <property type="match status" value="1"/>
</dbReference>
<dbReference type="InterPro" id="IPR002347">
    <property type="entry name" value="SDR_fam"/>
</dbReference>
<dbReference type="PRINTS" id="PR00080">
    <property type="entry name" value="SDRFAMILY"/>
</dbReference>
<dbReference type="InterPro" id="IPR036291">
    <property type="entry name" value="NAD(P)-bd_dom_sf"/>
</dbReference>
<accession>A0ABZ1IK84</accession>
<dbReference type="PANTHER" id="PTHR43669">
    <property type="entry name" value="5-KETO-D-GLUCONATE 5-REDUCTASE"/>
    <property type="match status" value="1"/>
</dbReference>
<keyword evidence="6" id="KW-1185">Reference proteome</keyword>